<dbReference type="Gene3D" id="3.40.50.150">
    <property type="entry name" value="Vaccinia Virus protein VP39"/>
    <property type="match status" value="1"/>
</dbReference>
<dbReference type="Proteomes" id="UP000198629">
    <property type="component" value="Unassembled WGS sequence"/>
</dbReference>
<comment type="function">
    <text evidence="7">Catalyzes the methyl esterification of L-isoaspartyl residues in peptides and proteins that result from spontaneous decomposition of normal L-aspartyl and L-asparaginyl residues. It plays a role in the repair and/or degradation of damaged proteins.</text>
</comment>
<dbReference type="EMBL" id="FNFX01000002">
    <property type="protein sequence ID" value="SDK36351.1"/>
    <property type="molecule type" value="Genomic_DNA"/>
</dbReference>
<dbReference type="Pfam" id="PF01135">
    <property type="entry name" value="PCMT"/>
    <property type="match status" value="1"/>
</dbReference>
<protein>
    <recommendedName>
        <fullName evidence="7">Protein-L-isoaspartate O-methyltransferase</fullName>
        <ecNumber evidence="7">2.1.1.77</ecNumber>
    </recommendedName>
    <alternativeName>
        <fullName evidence="7">L-isoaspartyl protein carboxyl methyltransferase</fullName>
    </alternativeName>
    <alternativeName>
        <fullName evidence="7">Protein L-isoaspartyl methyltransferase</fullName>
    </alternativeName>
    <alternativeName>
        <fullName evidence="7">Protein-beta-aspartate methyltransferase</fullName>
        <shortName evidence="7">PIMT</shortName>
    </alternativeName>
</protein>
<evidence type="ECO:0000256" key="4">
    <source>
        <dbReference type="ARBA" id="ARBA00022603"/>
    </source>
</evidence>
<evidence type="ECO:0000313" key="8">
    <source>
        <dbReference type="EMBL" id="SDK36351.1"/>
    </source>
</evidence>
<comment type="subcellular location">
    <subcellularLocation>
        <location evidence="1 7">Cytoplasm</location>
    </subcellularLocation>
</comment>
<name>A0A1G9BA06_9PROT</name>
<dbReference type="STRING" id="492660.SAMN05192566_1067"/>
<dbReference type="NCBIfam" id="TIGR00080">
    <property type="entry name" value="pimt"/>
    <property type="match status" value="1"/>
</dbReference>
<evidence type="ECO:0000256" key="6">
    <source>
        <dbReference type="ARBA" id="ARBA00022691"/>
    </source>
</evidence>
<dbReference type="PANTHER" id="PTHR11579:SF0">
    <property type="entry name" value="PROTEIN-L-ISOASPARTATE(D-ASPARTATE) O-METHYLTRANSFERASE"/>
    <property type="match status" value="1"/>
</dbReference>
<dbReference type="CDD" id="cd02440">
    <property type="entry name" value="AdoMet_MTases"/>
    <property type="match status" value="1"/>
</dbReference>
<keyword evidence="3 7" id="KW-0963">Cytoplasm</keyword>
<dbReference type="AlphaFoldDB" id="A0A1G9BA06"/>
<comment type="catalytic activity">
    <reaction evidence="7">
        <text>[protein]-L-isoaspartate + S-adenosyl-L-methionine = [protein]-L-isoaspartate alpha-methyl ester + S-adenosyl-L-homocysteine</text>
        <dbReference type="Rhea" id="RHEA:12705"/>
        <dbReference type="Rhea" id="RHEA-COMP:12143"/>
        <dbReference type="Rhea" id="RHEA-COMP:12144"/>
        <dbReference type="ChEBI" id="CHEBI:57856"/>
        <dbReference type="ChEBI" id="CHEBI:59789"/>
        <dbReference type="ChEBI" id="CHEBI:90596"/>
        <dbReference type="ChEBI" id="CHEBI:90598"/>
        <dbReference type="EC" id="2.1.1.77"/>
    </reaction>
</comment>
<dbReference type="HAMAP" id="MF_00090">
    <property type="entry name" value="PIMT"/>
    <property type="match status" value="1"/>
</dbReference>
<dbReference type="SUPFAM" id="SSF53335">
    <property type="entry name" value="S-adenosyl-L-methionine-dependent methyltransferases"/>
    <property type="match status" value="1"/>
</dbReference>
<keyword evidence="6 7" id="KW-0949">S-adenosyl-L-methionine</keyword>
<dbReference type="GO" id="GO:0004719">
    <property type="term" value="F:protein-L-isoaspartate (D-aspartate) O-methyltransferase activity"/>
    <property type="evidence" value="ECO:0007669"/>
    <property type="project" value="UniProtKB-UniRule"/>
</dbReference>
<feature type="active site" evidence="7">
    <location>
        <position position="83"/>
    </location>
</feature>
<keyword evidence="4 7" id="KW-0489">Methyltransferase</keyword>
<evidence type="ECO:0000256" key="7">
    <source>
        <dbReference type="HAMAP-Rule" id="MF_00090"/>
    </source>
</evidence>
<keyword evidence="9" id="KW-1185">Reference proteome</keyword>
<dbReference type="PANTHER" id="PTHR11579">
    <property type="entry name" value="PROTEIN-L-ISOASPARTATE O-METHYLTRANSFERASE"/>
    <property type="match status" value="1"/>
</dbReference>
<organism evidence="8 9">
    <name type="scientific">Methylophilus rhizosphaerae</name>
    <dbReference type="NCBI Taxonomy" id="492660"/>
    <lineage>
        <taxon>Bacteria</taxon>
        <taxon>Pseudomonadati</taxon>
        <taxon>Pseudomonadota</taxon>
        <taxon>Betaproteobacteria</taxon>
        <taxon>Nitrosomonadales</taxon>
        <taxon>Methylophilaceae</taxon>
        <taxon>Methylophilus</taxon>
    </lineage>
</organism>
<gene>
    <name evidence="7" type="primary">pcm</name>
    <name evidence="8" type="ORF">SAMN05192566_1067</name>
</gene>
<sequence>MAASPELSIMAIPRTSSKTAGIGMTSTRTRDRMLARLREQGIQDEVVINVMAEIPRHIFVDEALSIRAYEDVSLPIGYGQTISQPYIVAKMTQLLRNGKQLDKVLEIGTGCGYQTAVLSRVSNEVFSLERIRPLVMKARNHLRTLKCTNVKLDHADGSLGLKGYGPFDAIMVTAASSHVPQELVEQLAVGGRMVIPVGTSEQVLHLIERTAQGIQKTALEPVKFVPLLGGTALS</sequence>
<reference evidence="9" key="1">
    <citation type="submission" date="2016-10" db="EMBL/GenBank/DDBJ databases">
        <authorList>
            <person name="Varghese N."/>
            <person name="Submissions S."/>
        </authorList>
    </citation>
    <scope>NUCLEOTIDE SEQUENCE [LARGE SCALE GENOMIC DNA]</scope>
    <source>
        <strain evidence="9">CBMB127</strain>
    </source>
</reference>
<dbReference type="NCBIfam" id="NF001453">
    <property type="entry name" value="PRK00312.1"/>
    <property type="match status" value="1"/>
</dbReference>
<dbReference type="InterPro" id="IPR000682">
    <property type="entry name" value="PCMT"/>
</dbReference>
<dbReference type="GO" id="GO:0032259">
    <property type="term" value="P:methylation"/>
    <property type="evidence" value="ECO:0007669"/>
    <property type="project" value="UniProtKB-KW"/>
</dbReference>
<comment type="similarity">
    <text evidence="2 7">Belongs to the methyltransferase superfamily. L-isoaspartyl/D-aspartyl protein methyltransferase family.</text>
</comment>
<evidence type="ECO:0000256" key="5">
    <source>
        <dbReference type="ARBA" id="ARBA00022679"/>
    </source>
</evidence>
<dbReference type="FunFam" id="3.40.50.150:FF:000010">
    <property type="entry name" value="Protein-L-isoaspartate O-methyltransferase"/>
    <property type="match status" value="1"/>
</dbReference>
<dbReference type="InterPro" id="IPR029063">
    <property type="entry name" value="SAM-dependent_MTases_sf"/>
</dbReference>
<keyword evidence="5 7" id="KW-0808">Transferase</keyword>
<proteinExistence type="inferred from homology"/>
<dbReference type="GO" id="GO:0030091">
    <property type="term" value="P:protein repair"/>
    <property type="evidence" value="ECO:0007669"/>
    <property type="project" value="UniProtKB-UniRule"/>
</dbReference>
<evidence type="ECO:0000256" key="1">
    <source>
        <dbReference type="ARBA" id="ARBA00004496"/>
    </source>
</evidence>
<accession>A0A1G9BA06</accession>
<evidence type="ECO:0000313" key="9">
    <source>
        <dbReference type="Proteomes" id="UP000198629"/>
    </source>
</evidence>
<dbReference type="PROSITE" id="PS01279">
    <property type="entry name" value="PCMT"/>
    <property type="match status" value="1"/>
</dbReference>
<dbReference type="EC" id="2.1.1.77" evidence="7"/>
<evidence type="ECO:0000256" key="3">
    <source>
        <dbReference type="ARBA" id="ARBA00022490"/>
    </source>
</evidence>
<dbReference type="GO" id="GO:0005737">
    <property type="term" value="C:cytoplasm"/>
    <property type="evidence" value="ECO:0007669"/>
    <property type="project" value="UniProtKB-SubCell"/>
</dbReference>
<evidence type="ECO:0000256" key="2">
    <source>
        <dbReference type="ARBA" id="ARBA00005369"/>
    </source>
</evidence>